<evidence type="ECO:0000256" key="1">
    <source>
        <dbReference type="SAM" id="Phobius"/>
    </source>
</evidence>
<dbReference type="PROSITE" id="PS00134">
    <property type="entry name" value="TRYPSIN_HIS"/>
    <property type="match status" value="1"/>
</dbReference>
<reference evidence="2 3" key="1">
    <citation type="submission" date="2016-06" db="EMBL/GenBank/DDBJ databases">
        <authorList>
            <person name="Kjaerup R.B."/>
            <person name="Dalgaard T.S."/>
            <person name="Juul-Madsen H.R."/>
        </authorList>
    </citation>
    <scope>NUCLEOTIDE SEQUENCE [LARGE SCALE GENOMIC DNA]</scope>
    <source>
        <strain evidence="2 3">E3012</strain>
    </source>
</reference>
<dbReference type="Proteomes" id="UP000092683">
    <property type="component" value="Unassembled WGS sequence"/>
</dbReference>
<organism evidence="2 3">
    <name type="scientific">Mycobacterium malmoense</name>
    <dbReference type="NCBI Taxonomy" id="1780"/>
    <lineage>
        <taxon>Bacteria</taxon>
        <taxon>Bacillati</taxon>
        <taxon>Actinomycetota</taxon>
        <taxon>Actinomycetes</taxon>
        <taxon>Mycobacteriales</taxon>
        <taxon>Mycobacteriaceae</taxon>
        <taxon>Mycobacterium</taxon>
    </lineage>
</organism>
<comment type="caution">
    <text evidence="2">The sequence shown here is derived from an EMBL/GenBank/DDBJ whole genome shotgun (WGS) entry which is preliminary data.</text>
</comment>
<dbReference type="InterPro" id="IPR018114">
    <property type="entry name" value="TRYPSIN_HIS"/>
</dbReference>
<dbReference type="Gene3D" id="2.40.10.10">
    <property type="entry name" value="Trypsin-like serine proteases"/>
    <property type="match status" value="2"/>
</dbReference>
<dbReference type="OrthoDB" id="8781117at2"/>
<keyword evidence="1" id="KW-0472">Membrane</keyword>
<dbReference type="GO" id="GO:0004252">
    <property type="term" value="F:serine-type endopeptidase activity"/>
    <property type="evidence" value="ECO:0007669"/>
    <property type="project" value="InterPro"/>
</dbReference>
<accession>A0A1B9CQD7</accession>
<feature type="transmembrane region" description="Helical" evidence="1">
    <location>
        <begin position="20"/>
        <end position="40"/>
    </location>
</feature>
<dbReference type="InterPro" id="IPR043504">
    <property type="entry name" value="Peptidase_S1_PA_chymotrypsin"/>
</dbReference>
<dbReference type="InterPro" id="IPR009003">
    <property type="entry name" value="Peptidase_S1_PA"/>
</dbReference>
<evidence type="ECO:0000313" key="3">
    <source>
        <dbReference type="Proteomes" id="UP000092683"/>
    </source>
</evidence>
<protein>
    <submittedName>
        <fullName evidence="2">Endopeptidase</fullName>
    </submittedName>
</protein>
<dbReference type="AlphaFoldDB" id="A0A1B9CQD7"/>
<proteinExistence type="predicted"/>
<gene>
    <name evidence="2" type="ORF">A5677_05875</name>
</gene>
<dbReference type="SUPFAM" id="SSF50494">
    <property type="entry name" value="Trypsin-like serine proteases"/>
    <property type="match status" value="1"/>
</dbReference>
<sequence>MLAGTQVTYPPPQRSKTHSALLVIASLFCAAALIAAVGLLSRHANPGGEPGPPPLLSPIDLPASTAVDPGAGIYVQYADGSGGMGCTAGFLVRTSTGQPGVLTAGHCNRPGGPGKVTINLGGVLPYATLGTFSQTVSEGVHAEQHDIGLILLDGDNVPQNPAIGASLPVSNIAANVRVGQELCKFGMGSGEATCGQVTEVTGSKVVFLAPGQCGDSGGPVYFDHGDGTVHGVGILIRGGDPYLRKPGCAAPAKFSVAELVQPWLDRWHLTAVTAASASG</sequence>
<name>A0A1B9CQD7_MYCMA</name>
<keyword evidence="1" id="KW-1133">Transmembrane helix</keyword>
<dbReference type="EMBL" id="MBEE01000243">
    <property type="protein sequence ID" value="OCB44680.1"/>
    <property type="molecule type" value="Genomic_DNA"/>
</dbReference>
<evidence type="ECO:0000313" key="2">
    <source>
        <dbReference type="EMBL" id="OCB44680.1"/>
    </source>
</evidence>
<keyword evidence="1" id="KW-0812">Transmembrane</keyword>
<dbReference type="GO" id="GO:0006508">
    <property type="term" value="P:proteolysis"/>
    <property type="evidence" value="ECO:0007669"/>
    <property type="project" value="InterPro"/>
</dbReference>